<dbReference type="InterPro" id="IPR010290">
    <property type="entry name" value="TM_effector"/>
</dbReference>
<evidence type="ECO:0000256" key="5">
    <source>
        <dbReference type="ARBA" id="ARBA00022989"/>
    </source>
</evidence>
<dbReference type="RefSeq" id="WP_088981561.1">
    <property type="nucleotide sequence ID" value="NZ_LT607413.1"/>
</dbReference>
<dbReference type="SUPFAM" id="SSF103473">
    <property type="entry name" value="MFS general substrate transporter"/>
    <property type="match status" value="1"/>
</dbReference>
<evidence type="ECO:0000256" key="3">
    <source>
        <dbReference type="ARBA" id="ARBA00022475"/>
    </source>
</evidence>
<feature type="transmembrane region" description="Helical" evidence="7">
    <location>
        <begin position="264"/>
        <end position="283"/>
    </location>
</feature>
<dbReference type="AlphaFoldDB" id="A0A1C4WJJ6"/>
<evidence type="ECO:0000313" key="9">
    <source>
        <dbReference type="EMBL" id="SCE96061.1"/>
    </source>
</evidence>
<keyword evidence="2" id="KW-0813">Transport</keyword>
<dbReference type="PANTHER" id="PTHR23513">
    <property type="entry name" value="INTEGRAL MEMBRANE EFFLUX PROTEIN-RELATED"/>
    <property type="match status" value="1"/>
</dbReference>
<keyword evidence="10" id="KW-1185">Reference proteome</keyword>
<accession>A0A1C4WJJ6</accession>
<dbReference type="InParanoid" id="A0A1C4WJJ6"/>
<dbReference type="Proteomes" id="UP000198253">
    <property type="component" value="Chromosome I"/>
</dbReference>
<feature type="transmembrane region" description="Helical" evidence="7">
    <location>
        <begin position="348"/>
        <end position="370"/>
    </location>
</feature>
<keyword evidence="4 7" id="KW-0812">Transmembrane</keyword>
<keyword evidence="5 7" id="KW-1133">Transmembrane helix</keyword>
<comment type="subcellular location">
    <subcellularLocation>
        <location evidence="1">Cell membrane</location>
        <topology evidence="1">Multi-pass membrane protein</topology>
    </subcellularLocation>
</comment>
<dbReference type="InterPro" id="IPR020846">
    <property type="entry name" value="MFS_dom"/>
</dbReference>
<dbReference type="OrthoDB" id="3811961at2"/>
<evidence type="ECO:0000256" key="6">
    <source>
        <dbReference type="ARBA" id="ARBA00023136"/>
    </source>
</evidence>
<feature type="domain" description="Major facilitator superfamily (MFS) profile" evidence="8">
    <location>
        <begin position="227"/>
        <end position="412"/>
    </location>
</feature>
<feature type="transmembrane region" description="Helical" evidence="7">
    <location>
        <begin position="295"/>
        <end position="328"/>
    </location>
</feature>
<dbReference type="Pfam" id="PF05977">
    <property type="entry name" value="MFS_3"/>
    <property type="match status" value="1"/>
</dbReference>
<gene>
    <name evidence="9" type="ORF">GA0070618_2226</name>
</gene>
<evidence type="ECO:0000256" key="2">
    <source>
        <dbReference type="ARBA" id="ARBA00022448"/>
    </source>
</evidence>
<feature type="transmembrane region" description="Helical" evidence="7">
    <location>
        <begin position="382"/>
        <end position="402"/>
    </location>
</feature>
<dbReference type="PROSITE" id="PS50850">
    <property type="entry name" value="MFS"/>
    <property type="match status" value="1"/>
</dbReference>
<dbReference type="CDD" id="cd06173">
    <property type="entry name" value="MFS_MefA_like"/>
    <property type="match status" value="1"/>
</dbReference>
<dbReference type="PANTHER" id="PTHR23513:SF6">
    <property type="entry name" value="MAJOR FACILITATOR SUPERFAMILY ASSOCIATED DOMAIN-CONTAINING PROTEIN"/>
    <property type="match status" value="1"/>
</dbReference>
<dbReference type="InterPro" id="IPR036259">
    <property type="entry name" value="MFS_trans_sf"/>
</dbReference>
<name>A0A1C4WJJ6_MICEC</name>
<keyword evidence="3" id="KW-1003">Cell membrane</keyword>
<dbReference type="EMBL" id="LT607413">
    <property type="protein sequence ID" value="SCE96061.1"/>
    <property type="molecule type" value="Genomic_DNA"/>
</dbReference>
<reference evidence="10" key="1">
    <citation type="submission" date="2016-06" db="EMBL/GenBank/DDBJ databases">
        <authorList>
            <person name="Varghese N."/>
            <person name="Submissions Spin"/>
        </authorList>
    </citation>
    <scope>NUCLEOTIDE SEQUENCE [LARGE SCALE GENOMIC DNA]</scope>
    <source>
        <strain evidence="10">DSM 43816</strain>
    </source>
</reference>
<dbReference type="Gene3D" id="1.20.1250.20">
    <property type="entry name" value="MFS general substrate transporter like domains"/>
    <property type="match status" value="2"/>
</dbReference>
<feature type="transmembrane region" description="Helical" evidence="7">
    <location>
        <begin position="228"/>
        <end position="252"/>
    </location>
</feature>
<keyword evidence="6 7" id="KW-0472">Membrane</keyword>
<organism evidence="9 10">
    <name type="scientific">Micromonospora echinospora</name>
    <name type="common">Micromonospora purpurea</name>
    <dbReference type="NCBI Taxonomy" id="1877"/>
    <lineage>
        <taxon>Bacteria</taxon>
        <taxon>Bacillati</taxon>
        <taxon>Actinomycetota</taxon>
        <taxon>Actinomycetes</taxon>
        <taxon>Micromonosporales</taxon>
        <taxon>Micromonosporaceae</taxon>
        <taxon>Micromonospora</taxon>
    </lineage>
</organism>
<proteinExistence type="predicted"/>
<evidence type="ECO:0000313" key="10">
    <source>
        <dbReference type="Proteomes" id="UP000198253"/>
    </source>
</evidence>
<evidence type="ECO:0000256" key="4">
    <source>
        <dbReference type="ARBA" id="ARBA00022692"/>
    </source>
</evidence>
<evidence type="ECO:0000256" key="7">
    <source>
        <dbReference type="SAM" id="Phobius"/>
    </source>
</evidence>
<evidence type="ECO:0000256" key="1">
    <source>
        <dbReference type="ARBA" id="ARBA00004651"/>
    </source>
</evidence>
<dbReference type="GO" id="GO:0022857">
    <property type="term" value="F:transmembrane transporter activity"/>
    <property type="evidence" value="ECO:0007669"/>
    <property type="project" value="InterPro"/>
</dbReference>
<evidence type="ECO:0000259" key="8">
    <source>
        <dbReference type="PROSITE" id="PS50850"/>
    </source>
</evidence>
<protein>
    <submittedName>
        <fullName evidence="9">Predicted arabinose efflux permease, MFS family</fullName>
    </submittedName>
</protein>
<sequence length="412" mass="41167">MVESPPSTVGPTSRTSLLRGNPAFRSLCASRAVSLIGDGIATTALVLLVAPRDGAAGVGVLLLANALPKLGGPLAGAHADRVQTRRLLIGCDLASALVIGLIAVALPPLPVLVALVAVAGILATIRNPAGRSLVPVLVELPDRAPANAVFGLTRTLTLTVGPGLAGILAAAPGGFHTALAVDAATFVVSALLHTGLPAIAPVRDPAAVTGIWAETIEGLRYITAHRQILVLVLSLFLLVAFAAVDNVALVFLTGDVLHTGPTGYGLASSAFGVGMLLASLASVRLARGRSPIALLIVAVVATGAGTVVNGLAPVLAVVVAAQLIAGAGNAVENIGYDTIVQNLVPRPFIGRVFGTMGTAAQLGAAFAYAAGSFLVGLIGARATFLVAGVGTFAVLLLLVPVLGRQPRGDTPT</sequence>
<dbReference type="GO" id="GO:0005886">
    <property type="term" value="C:plasma membrane"/>
    <property type="evidence" value="ECO:0007669"/>
    <property type="project" value="UniProtKB-SubCell"/>
</dbReference>